<evidence type="ECO:0000256" key="4">
    <source>
        <dbReference type="SAM" id="MobiDB-lite"/>
    </source>
</evidence>
<evidence type="ECO:0000256" key="2">
    <source>
        <dbReference type="ARBA" id="ARBA00023163"/>
    </source>
</evidence>
<reference evidence="5 6" key="1">
    <citation type="journal article" date="2022" name="bioRxiv">
        <title>Genomics of Preaxostyla Flagellates Illuminates Evolutionary Transitions and the Path Towards Mitochondrial Loss.</title>
        <authorList>
            <person name="Novak L.V.F."/>
            <person name="Treitli S.C."/>
            <person name="Pyrih J."/>
            <person name="Halakuc P."/>
            <person name="Pipaliya S.V."/>
            <person name="Vacek V."/>
            <person name="Brzon O."/>
            <person name="Soukal P."/>
            <person name="Eme L."/>
            <person name="Dacks J.B."/>
            <person name="Karnkowska A."/>
            <person name="Elias M."/>
            <person name="Hampl V."/>
        </authorList>
    </citation>
    <scope>NUCLEOTIDE SEQUENCE [LARGE SCALE GENOMIC DNA]</scope>
    <source>
        <strain evidence="5">NAU3</strain>
        <tissue evidence="5">Gut</tissue>
    </source>
</reference>
<keyword evidence="3" id="KW-0539">Nucleus</keyword>
<comment type="caution">
    <text evidence="5">The sequence shown here is derived from an EMBL/GenBank/DDBJ whole genome shotgun (WGS) entry which is preliminary data.</text>
</comment>
<feature type="region of interest" description="Disordered" evidence="4">
    <location>
        <begin position="102"/>
        <end position="143"/>
    </location>
</feature>
<evidence type="ECO:0000256" key="1">
    <source>
        <dbReference type="ARBA" id="ARBA00004123"/>
    </source>
</evidence>
<dbReference type="EMBL" id="JARBJD010000012">
    <property type="protein sequence ID" value="KAK2962221.1"/>
    <property type="molecule type" value="Genomic_DNA"/>
</dbReference>
<evidence type="ECO:0000256" key="3">
    <source>
        <dbReference type="ARBA" id="ARBA00023242"/>
    </source>
</evidence>
<proteinExistence type="predicted"/>
<keyword evidence="6" id="KW-1185">Reference proteome</keyword>
<dbReference type="InterPro" id="IPR009088">
    <property type="entry name" value="TFIIA_b-brl"/>
</dbReference>
<feature type="compositionally biased region" description="Pro residues" evidence="4">
    <location>
        <begin position="105"/>
        <end position="114"/>
    </location>
</feature>
<name>A0ABQ9YEL5_9EUKA</name>
<protein>
    <submittedName>
        <fullName evidence="5">Uncharacterized protein</fullName>
    </submittedName>
</protein>
<sequence>MSYFNTLCKSLFEDIINETVNAFSEELCQNVPNGETLTNRFADNWRSRLSEVGVLPNYVPPLGGEFRSSFLDEIEKQAAIARTTEEKAQQSQHPILHLYANQPEEPLPQPPSHRPPISSVTPESISSSPQSAPAQQPAEPSTEKLYEVGGLKLTAEQVKLLLSKKREQDKNLSPSPQAAITPPLEEKPIVSRTVKDEGSSLPHLSPPSQPNLPIQSLQPSPPPPPQVPVQRQPSPPLDDEEKPDLKDELSDSDSDVDISDLIRPHIETDNVMFSTYSSHRRQQNKYSFSLNNCIIHADDKHYFIPSAIGVFVQP</sequence>
<feature type="region of interest" description="Disordered" evidence="4">
    <location>
        <begin position="166"/>
        <end position="258"/>
    </location>
</feature>
<feature type="compositionally biased region" description="Basic and acidic residues" evidence="4">
    <location>
        <begin position="184"/>
        <end position="198"/>
    </location>
</feature>
<dbReference type="Proteomes" id="UP001281761">
    <property type="component" value="Unassembled WGS sequence"/>
</dbReference>
<evidence type="ECO:0000313" key="6">
    <source>
        <dbReference type="Proteomes" id="UP001281761"/>
    </source>
</evidence>
<comment type="subcellular location">
    <subcellularLocation>
        <location evidence="1">Nucleus</location>
    </subcellularLocation>
</comment>
<organism evidence="5 6">
    <name type="scientific">Blattamonas nauphoetae</name>
    <dbReference type="NCBI Taxonomy" id="2049346"/>
    <lineage>
        <taxon>Eukaryota</taxon>
        <taxon>Metamonada</taxon>
        <taxon>Preaxostyla</taxon>
        <taxon>Oxymonadida</taxon>
        <taxon>Blattamonas</taxon>
    </lineage>
</organism>
<dbReference type="SUPFAM" id="SSF50784">
    <property type="entry name" value="Transcription factor IIA (TFIIA), beta-barrel domain"/>
    <property type="match status" value="1"/>
</dbReference>
<feature type="compositionally biased region" description="Low complexity" evidence="4">
    <location>
        <begin position="115"/>
        <end position="140"/>
    </location>
</feature>
<evidence type="ECO:0000313" key="5">
    <source>
        <dbReference type="EMBL" id="KAK2962221.1"/>
    </source>
</evidence>
<gene>
    <name evidence="5" type="ORF">BLNAU_2881</name>
</gene>
<accession>A0ABQ9YEL5</accession>
<keyword evidence="2" id="KW-0804">Transcription</keyword>